<dbReference type="InterPro" id="IPR050762">
    <property type="entry name" value="HD-ZIP_Homeobox_LZ_Class_II"/>
</dbReference>
<dbReference type="GO" id="GO:0043565">
    <property type="term" value="F:sequence-specific DNA binding"/>
    <property type="evidence" value="ECO:0007669"/>
    <property type="project" value="InterPro"/>
</dbReference>
<dbReference type="SMART" id="SM00340">
    <property type="entry name" value="HALZ"/>
    <property type="match status" value="1"/>
</dbReference>
<accession>A0AAQ3KGQ2</accession>
<dbReference type="PANTHER" id="PTHR45714:SF34">
    <property type="entry name" value="HOMEOBOX-LEUCINE ZIPPER PROTEIN HAT9"/>
    <property type="match status" value="1"/>
</dbReference>
<keyword evidence="8" id="KW-1185">Reference proteome</keyword>
<dbReference type="AlphaFoldDB" id="A0AAQ3KGQ2"/>
<evidence type="ECO:0000313" key="8">
    <source>
        <dbReference type="Proteomes" id="UP001327560"/>
    </source>
</evidence>
<reference evidence="7 8" key="1">
    <citation type="submission" date="2023-10" db="EMBL/GenBank/DDBJ databases">
        <title>Chromosome-scale genome assembly provides insights into flower coloration mechanisms of Canna indica.</title>
        <authorList>
            <person name="Li C."/>
        </authorList>
    </citation>
    <scope>NUCLEOTIDE SEQUENCE [LARGE SCALE GENOMIC DNA]</scope>
    <source>
        <tissue evidence="7">Flower</tissue>
    </source>
</reference>
<dbReference type="GO" id="GO:0005634">
    <property type="term" value="C:nucleus"/>
    <property type="evidence" value="ECO:0007669"/>
    <property type="project" value="UniProtKB-SubCell"/>
</dbReference>
<gene>
    <name evidence="7" type="ORF">Cni_G17312</name>
</gene>
<keyword evidence="4" id="KW-0175">Coiled coil</keyword>
<evidence type="ECO:0000256" key="3">
    <source>
        <dbReference type="ARBA" id="ARBA00023163"/>
    </source>
</evidence>
<feature type="domain" description="Leucine zipper homeobox-associated" evidence="6">
    <location>
        <begin position="95"/>
        <end position="139"/>
    </location>
</feature>
<dbReference type="InterPro" id="IPR003106">
    <property type="entry name" value="Leu_zip_homeo"/>
</dbReference>
<proteinExistence type="predicted"/>
<protein>
    <recommendedName>
        <fullName evidence="6">Leucine zipper homeobox-associated domain-containing protein</fullName>
    </recommendedName>
</protein>
<evidence type="ECO:0000259" key="6">
    <source>
        <dbReference type="SMART" id="SM00340"/>
    </source>
</evidence>
<name>A0AAQ3KGQ2_9LILI</name>
<keyword evidence="2" id="KW-0805">Transcription regulation</keyword>
<evidence type="ECO:0000256" key="5">
    <source>
        <dbReference type="SAM" id="MobiDB-lite"/>
    </source>
</evidence>
<dbReference type="PANTHER" id="PTHR45714">
    <property type="entry name" value="HOMEOBOX-LEUCINE ZIPPER PROTEIN HAT14"/>
    <property type="match status" value="1"/>
</dbReference>
<dbReference type="GO" id="GO:0006355">
    <property type="term" value="P:regulation of DNA-templated transcription"/>
    <property type="evidence" value="ECO:0007669"/>
    <property type="project" value="InterPro"/>
</dbReference>
<keyword evidence="3" id="KW-0804">Transcription</keyword>
<feature type="region of interest" description="Disordered" evidence="5">
    <location>
        <begin position="16"/>
        <end position="55"/>
    </location>
</feature>
<evidence type="ECO:0000313" key="7">
    <source>
        <dbReference type="EMBL" id="WOL08559.1"/>
    </source>
</evidence>
<evidence type="ECO:0000256" key="2">
    <source>
        <dbReference type="ARBA" id="ARBA00023015"/>
    </source>
</evidence>
<dbReference type="Pfam" id="PF02183">
    <property type="entry name" value="HALZ"/>
    <property type="match status" value="1"/>
</dbReference>
<dbReference type="Proteomes" id="UP001327560">
    <property type="component" value="Chromosome 5"/>
</dbReference>
<dbReference type="EMBL" id="CP136894">
    <property type="protein sequence ID" value="WOL08559.1"/>
    <property type="molecule type" value="Genomic_DNA"/>
</dbReference>
<comment type="subcellular location">
    <subcellularLocation>
        <location evidence="1">Nucleus</location>
    </subcellularLocation>
</comment>
<feature type="coiled-coil region" evidence="4">
    <location>
        <begin position="101"/>
        <end position="128"/>
    </location>
</feature>
<organism evidence="7 8">
    <name type="scientific">Canna indica</name>
    <name type="common">Indian-shot</name>
    <dbReference type="NCBI Taxonomy" id="4628"/>
    <lineage>
        <taxon>Eukaryota</taxon>
        <taxon>Viridiplantae</taxon>
        <taxon>Streptophyta</taxon>
        <taxon>Embryophyta</taxon>
        <taxon>Tracheophyta</taxon>
        <taxon>Spermatophyta</taxon>
        <taxon>Magnoliopsida</taxon>
        <taxon>Liliopsida</taxon>
        <taxon>Zingiberales</taxon>
        <taxon>Cannaceae</taxon>
        <taxon>Canna</taxon>
    </lineage>
</organism>
<evidence type="ECO:0000256" key="4">
    <source>
        <dbReference type="SAM" id="Coils"/>
    </source>
</evidence>
<evidence type="ECO:0000256" key="1">
    <source>
        <dbReference type="ARBA" id="ARBA00004123"/>
    </source>
</evidence>
<sequence length="158" mass="17621">MIELEECNIALTLAIGGSSSTGDLDPSKKSDEIDEETSTVQVETSIGSGKGGGKRKKLRLSKEQLSLLEDSFREHPTLAPVCASVAPMVFRTKLKQTETDCEFLKKCHERLVNENRRLKREMMELRSAAKPGSGFFVELRKAARLRRCSSCEEKRTVS</sequence>